<evidence type="ECO:0000256" key="6">
    <source>
        <dbReference type="ARBA" id="ARBA00022927"/>
    </source>
</evidence>
<evidence type="ECO:0000313" key="15">
    <source>
        <dbReference type="Proteomes" id="UP000812966"/>
    </source>
</evidence>
<keyword evidence="15" id="KW-1185">Reference proteome</keyword>
<dbReference type="GO" id="GO:0000145">
    <property type="term" value="C:exocyst"/>
    <property type="evidence" value="ECO:0007669"/>
    <property type="project" value="InterPro"/>
</dbReference>
<dbReference type="GO" id="GO:0006893">
    <property type="term" value="P:Golgi to plasma membrane transport"/>
    <property type="evidence" value="ECO:0007669"/>
    <property type="project" value="TreeGrafter"/>
</dbReference>
<dbReference type="InterPro" id="IPR033961">
    <property type="entry name" value="Exo84"/>
</dbReference>
<dbReference type="InterPro" id="IPR042561">
    <property type="entry name" value="Exo84_C_1"/>
</dbReference>
<evidence type="ECO:0000256" key="4">
    <source>
        <dbReference type="ARBA" id="ARBA00022448"/>
    </source>
</evidence>
<dbReference type="GO" id="GO:0015031">
    <property type="term" value="P:protein transport"/>
    <property type="evidence" value="ECO:0007669"/>
    <property type="project" value="UniProtKB-KW"/>
</dbReference>
<dbReference type="InterPro" id="IPR042560">
    <property type="entry name" value="Exo84_C_2"/>
</dbReference>
<proteinExistence type="inferred from homology"/>
<feature type="compositionally biased region" description="Low complexity" evidence="12">
    <location>
        <begin position="37"/>
        <end position="46"/>
    </location>
</feature>
<feature type="compositionally biased region" description="Low complexity" evidence="12">
    <location>
        <begin position="127"/>
        <end position="141"/>
    </location>
</feature>
<dbReference type="OrthoDB" id="642193at2759"/>
<feature type="compositionally biased region" description="Polar residues" evidence="12">
    <location>
        <begin position="55"/>
        <end position="72"/>
    </location>
</feature>
<comment type="subunit">
    <text evidence="10">Component of the exocyst complex.</text>
</comment>
<feature type="compositionally biased region" description="Gly residues" evidence="12">
    <location>
        <begin position="188"/>
        <end position="201"/>
    </location>
</feature>
<keyword evidence="6" id="KW-0653">Protein transport</keyword>
<dbReference type="AlphaFoldDB" id="A0A8K0NTK8"/>
<keyword evidence="7" id="KW-0175">Coiled coil</keyword>
<dbReference type="SUPFAM" id="SSF74788">
    <property type="entry name" value="Cullin repeat-like"/>
    <property type="match status" value="1"/>
</dbReference>
<dbReference type="Proteomes" id="UP000812966">
    <property type="component" value="Unassembled WGS sequence"/>
</dbReference>
<protein>
    <recommendedName>
        <fullName evidence="3">Exocyst complex component EXO84</fullName>
    </recommendedName>
    <alternativeName>
        <fullName evidence="11">Exocyst complex component exo84</fullName>
    </alternativeName>
</protein>
<evidence type="ECO:0000256" key="11">
    <source>
        <dbReference type="ARBA" id="ARBA00071741"/>
    </source>
</evidence>
<feature type="region of interest" description="Disordered" evidence="12">
    <location>
        <begin position="37"/>
        <end position="207"/>
    </location>
</feature>
<dbReference type="GO" id="GO:0030133">
    <property type="term" value="C:transport vesicle"/>
    <property type="evidence" value="ECO:0007669"/>
    <property type="project" value="UniProtKB-SubCell"/>
</dbReference>
<organism evidence="14 15">
    <name type="scientific">Filobasidium floriforme</name>
    <dbReference type="NCBI Taxonomy" id="5210"/>
    <lineage>
        <taxon>Eukaryota</taxon>
        <taxon>Fungi</taxon>
        <taxon>Dikarya</taxon>
        <taxon>Basidiomycota</taxon>
        <taxon>Agaricomycotina</taxon>
        <taxon>Tremellomycetes</taxon>
        <taxon>Filobasidiales</taxon>
        <taxon>Filobasidiaceae</taxon>
        <taxon>Filobasidium</taxon>
    </lineage>
</organism>
<dbReference type="Gene3D" id="2.30.29.30">
    <property type="entry name" value="Pleckstrin-homology domain (PH domain)/Phosphotyrosine-binding domain (PTB)"/>
    <property type="match status" value="1"/>
</dbReference>
<evidence type="ECO:0000256" key="2">
    <source>
        <dbReference type="ARBA" id="ARBA00007210"/>
    </source>
</evidence>
<evidence type="ECO:0000256" key="5">
    <source>
        <dbReference type="ARBA" id="ARBA00022483"/>
    </source>
</evidence>
<comment type="function">
    <text evidence="9">Involved in the secretory pathway as part of the exocyst complex which tethers secretory vesicles to the sites of exocytosis. Plays a role in both the assembly of the exocyst and the polarization of this complex to specific sites of the plasma membrane for exocytosis. Also involved in assembly of the spliceosome.</text>
</comment>
<gene>
    <name evidence="14" type="ORF">FFLO_00479</name>
</gene>
<dbReference type="PANTHER" id="PTHR21426">
    <property type="entry name" value="EXOCYST COMPLEX COMPONENT 8"/>
    <property type="match status" value="1"/>
</dbReference>
<evidence type="ECO:0000256" key="10">
    <source>
        <dbReference type="ARBA" id="ARBA00065378"/>
    </source>
</evidence>
<accession>A0A8K0NTK8</accession>
<keyword evidence="5" id="KW-0268">Exocytosis</keyword>
<evidence type="ECO:0000256" key="7">
    <source>
        <dbReference type="ARBA" id="ARBA00023054"/>
    </source>
</evidence>
<dbReference type="Pfam" id="PF08700">
    <property type="entry name" value="VPS51_Exo84_N"/>
    <property type="match status" value="1"/>
</dbReference>
<dbReference type="FunFam" id="2.30.29.30:FF:000264">
    <property type="entry name" value="Potential exocyst complex component Exo84"/>
    <property type="match status" value="1"/>
</dbReference>
<dbReference type="InterPro" id="IPR011993">
    <property type="entry name" value="PH-like_dom_sf"/>
</dbReference>
<name>A0A8K0NTK8_9TREE</name>
<evidence type="ECO:0000259" key="13">
    <source>
        <dbReference type="Pfam" id="PF16528"/>
    </source>
</evidence>
<dbReference type="GO" id="GO:0006887">
    <property type="term" value="P:exocytosis"/>
    <property type="evidence" value="ECO:0007669"/>
    <property type="project" value="UniProtKB-KW"/>
</dbReference>
<dbReference type="InterPro" id="IPR032403">
    <property type="entry name" value="Exo84_C"/>
</dbReference>
<reference evidence="14" key="1">
    <citation type="submission" date="2020-04" db="EMBL/GenBank/DDBJ databases">
        <title>Analysis of mating type loci in Filobasidium floriforme.</title>
        <authorList>
            <person name="Nowrousian M."/>
        </authorList>
    </citation>
    <scope>NUCLEOTIDE SEQUENCE</scope>
    <source>
        <strain evidence="14">CBS 6242</strain>
    </source>
</reference>
<feature type="compositionally biased region" description="Basic and acidic residues" evidence="12">
    <location>
        <begin position="808"/>
        <end position="824"/>
    </location>
</feature>
<evidence type="ECO:0000256" key="8">
    <source>
        <dbReference type="ARBA" id="ARBA00023329"/>
    </source>
</evidence>
<comment type="subcellular location">
    <subcellularLocation>
        <location evidence="1">Cytoplasmic vesicle</location>
        <location evidence="1">Secretory vesicle</location>
    </subcellularLocation>
</comment>
<evidence type="ECO:0000256" key="3">
    <source>
        <dbReference type="ARBA" id="ARBA00021269"/>
    </source>
</evidence>
<dbReference type="EMBL" id="JABELV010000005">
    <property type="protein sequence ID" value="KAG7575315.1"/>
    <property type="molecule type" value="Genomic_DNA"/>
</dbReference>
<sequence>MSHSLRNRRMSEFANPKNVTLTSTTFNLDELAAQLPQSTQSQLQSQLGGGSLSQVHQTSSKPGVKRQQTYVRTTDAVREKEKKKGESKKSKVGEKIKKRLSMRYAEPSPSIPAPPIPTLRIDPSSISNPTDPNDPTSTTTPIAFGNYSFPHSHSHLPSNPRDGLAMQEGTSREEEMVKPRGSAVRSSGDGGYSEGGSGVGERQGARWDLDGLKEDKVEVNTFIKKTLAGAEEDEVADFKQALARRKESNAQELKGNVFKNYAHFVTIAKEIGLLENDMLELKEMLTEWKRAPSLLGAGTGTGDDAFGGYEVGKSSGNVLERRKTVRNSVLDLENLYKNQIQALWTQISGSQKFLPYVPGRHLICEASNFVELNSATYKAKQTVELFLLNDLLLVAVRKRKRNEGPTGKDKAQGKEEDKVKGRLVAERCWNLNEVVVVDVKDSGDLTNAIKIRRGKESLVYRTNYPDDKRVLLGAFRKVAEDLAAKKRKESEREQERRKSMWAGDMTNMKSGDVPPLPGMRSSVVETDEADLDWLATFEDDLTMAIAVRDWEQAVRLVKKGKEHLARQAKRESPDHTLASRLNRLEKELVDQVAYDLSYPDIKRSSCVTCVGHLVDLGQAQLASQKFLAARHELLQQRSRMISYLGDVPAYISELGVVMFTILKHTADWYLTAFRENRMISSLVQWAEVQVYQFAETFRRQVYGPTSDPVVIEESLRITAHHNRKLLRDSGLDFTFLLATLLQPNWNEADVKPNPIIAETEVQKSERPPNPRQETMERIAKAAVPAPSQPIDPSAYSSAPAPAIPRPPPRSERRARAPPKTEGRI</sequence>
<keyword evidence="8" id="KW-0968">Cytoplasmic vesicle</keyword>
<dbReference type="Pfam" id="PF25345">
    <property type="entry name" value="PH_EXO84"/>
    <property type="match status" value="1"/>
</dbReference>
<evidence type="ECO:0000256" key="9">
    <source>
        <dbReference type="ARBA" id="ARBA00057052"/>
    </source>
</evidence>
<evidence type="ECO:0000313" key="14">
    <source>
        <dbReference type="EMBL" id="KAG7575315.1"/>
    </source>
</evidence>
<comment type="caution">
    <text evidence="14">The sequence shown here is derived from an EMBL/GenBank/DDBJ whole genome shotgun (WGS) entry which is preliminary data.</text>
</comment>
<evidence type="ECO:0000256" key="1">
    <source>
        <dbReference type="ARBA" id="ARBA00004398"/>
    </source>
</evidence>
<feature type="region of interest" description="Disordered" evidence="12">
    <location>
        <begin position="756"/>
        <end position="824"/>
    </location>
</feature>
<feature type="compositionally biased region" description="Basic and acidic residues" evidence="12">
    <location>
        <begin position="760"/>
        <end position="779"/>
    </location>
</feature>
<dbReference type="Gene3D" id="1.20.58.1210">
    <property type="entry name" value="Exo84p, N-terminal helical domain"/>
    <property type="match status" value="1"/>
</dbReference>
<feature type="domain" description="Exocyst component Exo84 C-terminal" evidence="13">
    <location>
        <begin position="533"/>
        <end position="734"/>
    </location>
</feature>
<comment type="similarity">
    <text evidence="2">Belongs to the EXO84 family.</text>
</comment>
<feature type="compositionally biased region" description="Basic and acidic residues" evidence="12">
    <location>
        <begin position="75"/>
        <end position="95"/>
    </location>
</feature>
<dbReference type="InterPro" id="IPR016159">
    <property type="entry name" value="Cullin_repeat-like_dom_sf"/>
</dbReference>
<dbReference type="SUPFAM" id="SSF50729">
    <property type="entry name" value="PH domain-like"/>
    <property type="match status" value="1"/>
</dbReference>
<keyword evidence="4" id="KW-0813">Transport</keyword>
<dbReference type="PANTHER" id="PTHR21426:SF12">
    <property type="entry name" value="EXOCYST COMPLEX COMPONENT 8"/>
    <property type="match status" value="1"/>
</dbReference>
<dbReference type="Gene3D" id="1.20.58.1220">
    <property type="entry name" value="Exo84p, C-terminal helical domain"/>
    <property type="match status" value="1"/>
</dbReference>
<evidence type="ECO:0000256" key="12">
    <source>
        <dbReference type="SAM" id="MobiDB-lite"/>
    </source>
</evidence>
<dbReference type="Pfam" id="PF16528">
    <property type="entry name" value="Exo84_C"/>
    <property type="match status" value="1"/>
</dbReference>